<reference evidence="2" key="1">
    <citation type="submission" date="2017-01" db="EMBL/GenBank/DDBJ databases">
        <title>Genome Analysis of Deinococcus marmoris KOPRI26562.</title>
        <authorList>
            <person name="Kim J.H."/>
            <person name="Oh H.-M."/>
        </authorList>
    </citation>
    <scope>NUCLEOTIDE SEQUENCE [LARGE SCALE GENOMIC DNA]</scope>
    <source>
        <strain evidence="2">PAMC 26633</strain>
    </source>
</reference>
<organism evidence="1 2">
    <name type="scientific">Caballeronia sordidicola</name>
    <name type="common">Burkholderia sordidicola</name>
    <dbReference type="NCBI Taxonomy" id="196367"/>
    <lineage>
        <taxon>Bacteria</taxon>
        <taxon>Pseudomonadati</taxon>
        <taxon>Pseudomonadota</taxon>
        <taxon>Betaproteobacteria</taxon>
        <taxon>Burkholderiales</taxon>
        <taxon>Burkholderiaceae</taxon>
        <taxon>Caballeronia</taxon>
    </lineage>
</organism>
<dbReference type="Proteomes" id="UP000214720">
    <property type="component" value="Unassembled WGS sequence"/>
</dbReference>
<gene>
    <name evidence="1" type="ORF">BSU04_07310</name>
</gene>
<sequence length="46" mass="4662">MVEHGNGSDPVPAIFLISFKRDSDQTEAADLASATGLSSGALTGKV</sequence>
<evidence type="ECO:0000313" key="2">
    <source>
        <dbReference type="Proteomes" id="UP000214720"/>
    </source>
</evidence>
<evidence type="ECO:0000313" key="1">
    <source>
        <dbReference type="EMBL" id="OXC79318.1"/>
    </source>
</evidence>
<proteinExistence type="predicted"/>
<dbReference type="AlphaFoldDB" id="A0A226X8Z9"/>
<dbReference type="EMBL" id="MTHB01000042">
    <property type="protein sequence ID" value="OXC79318.1"/>
    <property type="molecule type" value="Genomic_DNA"/>
</dbReference>
<comment type="caution">
    <text evidence="1">The sequence shown here is derived from an EMBL/GenBank/DDBJ whole genome shotgun (WGS) entry which is preliminary data.</text>
</comment>
<name>A0A226X8Z9_CABSO</name>
<protein>
    <submittedName>
        <fullName evidence="1">Uncharacterized protein</fullName>
    </submittedName>
</protein>
<accession>A0A226X8Z9</accession>